<keyword evidence="5" id="KW-1185">Reference proteome</keyword>
<dbReference type="Pfam" id="PF01966">
    <property type="entry name" value="HD"/>
    <property type="match status" value="1"/>
</dbReference>
<reference evidence="2" key="1">
    <citation type="submission" date="2022-09" db="EMBL/GenBank/DDBJ databases">
        <title>Intensive care unit water sources are persistently colonized with multi-drug resistant bacteria and are the site of extensive horizontal gene transfer of antibiotic resistance genes.</title>
        <authorList>
            <person name="Diorio-Toth L."/>
        </authorList>
    </citation>
    <scope>NUCLEOTIDE SEQUENCE</scope>
    <source>
        <strain evidence="2">GD03710</strain>
    </source>
</reference>
<dbReference type="SUPFAM" id="SSF109604">
    <property type="entry name" value="HD-domain/PDEase-like"/>
    <property type="match status" value="1"/>
</dbReference>
<dbReference type="CDD" id="cd00077">
    <property type="entry name" value="HDc"/>
    <property type="match status" value="1"/>
</dbReference>
<name>A0AA42R5X9_AERCA</name>
<evidence type="ECO:0000313" key="3">
    <source>
        <dbReference type="EMBL" id="MEA9437743.1"/>
    </source>
</evidence>
<dbReference type="AlphaFoldDB" id="A0AA42R5X9"/>
<dbReference type="SMART" id="SM00471">
    <property type="entry name" value="HDc"/>
    <property type="match status" value="1"/>
</dbReference>
<gene>
    <name evidence="2" type="ORF">N5I20_06210</name>
    <name evidence="3" type="ORF">VCX44_18525</name>
</gene>
<dbReference type="EMBL" id="JAYGOJ010000131">
    <property type="protein sequence ID" value="MEA9437743.1"/>
    <property type="molecule type" value="Genomic_DNA"/>
</dbReference>
<dbReference type="EMBL" id="JAOCIZ010000017">
    <property type="protein sequence ID" value="MDH1504648.1"/>
    <property type="molecule type" value="Genomic_DNA"/>
</dbReference>
<dbReference type="InterPro" id="IPR006675">
    <property type="entry name" value="HDIG_dom"/>
</dbReference>
<dbReference type="Gene3D" id="1.10.3210.10">
    <property type="entry name" value="Hypothetical protein af1432"/>
    <property type="match status" value="1"/>
</dbReference>
<evidence type="ECO:0000313" key="4">
    <source>
        <dbReference type="Proteomes" id="UP001161704"/>
    </source>
</evidence>
<organism evidence="2 4">
    <name type="scientific">Aeromonas caviae</name>
    <name type="common">Aeromonas punctata</name>
    <dbReference type="NCBI Taxonomy" id="648"/>
    <lineage>
        <taxon>Bacteria</taxon>
        <taxon>Pseudomonadati</taxon>
        <taxon>Pseudomonadota</taxon>
        <taxon>Gammaproteobacteria</taxon>
        <taxon>Aeromonadales</taxon>
        <taxon>Aeromonadaceae</taxon>
        <taxon>Aeromonas</taxon>
    </lineage>
</organism>
<dbReference type="Proteomes" id="UP001161704">
    <property type="component" value="Unassembled WGS sequence"/>
</dbReference>
<dbReference type="RefSeq" id="WP_052448053.1">
    <property type="nucleotide sequence ID" value="NZ_AP026896.1"/>
</dbReference>
<dbReference type="GeneID" id="97137747"/>
<sequence length="288" mass="32728">MKFTSPFNLTLVWAELIHGLPSAGVWRLTFLKGGRHVDVSGELLADVVPAGQWLLLEMNREEVPRLMTFMPLPVEVRRDDIEQQFSWLADKQHAILSDIWGMLAYLPDAALRRFYLAVLLDDRIMWPFFTGKASNQYHHHHTGGLLEHSHEVAITASALCMQHQVGPISTSVAFIGGLLHDIGKIHLFYNNTSGNGVVGQHESFNFMVLAEPLARLSQEAPKLFEAISSCLSIKIGRQSEAYLPAQMVHICDRLSMDVHNWRRAFTEVPAYYWFVKSPYGDQVYKRLD</sequence>
<dbReference type="Proteomes" id="UP001304847">
    <property type="component" value="Unassembled WGS sequence"/>
</dbReference>
<evidence type="ECO:0000313" key="5">
    <source>
        <dbReference type="Proteomes" id="UP001304847"/>
    </source>
</evidence>
<evidence type="ECO:0000259" key="1">
    <source>
        <dbReference type="SMART" id="SM00471"/>
    </source>
</evidence>
<feature type="domain" description="HD/PDEase" evidence="1">
    <location>
        <begin position="141"/>
        <end position="266"/>
    </location>
</feature>
<evidence type="ECO:0000313" key="2">
    <source>
        <dbReference type="EMBL" id="MDH1504648.1"/>
    </source>
</evidence>
<accession>A0AA42R5X9</accession>
<proteinExistence type="predicted"/>
<comment type="caution">
    <text evidence="2">The sequence shown here is derived from an EMBL/GenBank/DDBJ whole genome shotgun (WGS) entry which is preliminary data.</text>
</comment>
<dbReference type="NCBIfam" id="TIGR00277">
    <property type="entry name" value="HDIG"/>
    <property type="match status" value="1"/>
</dbReference>
<reference evidence="3 5" key="2">
    <citation type="submission" date="2023-12" db="EMBL/GenBank/DDBJ databases">
        <title>Characterization of antibiotic resistance in Aeromonas spp. in hospital effluent.</title>
        <authorList>
            <person name="Negoseki B.R.S."/>
            <person name="Krul D."/>
            <person name="Siqueira A.C."/>
            <person name="Almeida M."/>
            <person name="Mesa D."/>
            <person name="Conte D."/>
            <person name="Dalla-Costa L.M."/>
        </authorList>
    </citation>
    <scope>NUCLEOTIDE SEQUENCE [LARGE SCALE GENOMIC DNA]</scope>
    <source>
        <strain evidence="3 5">36v</strain>
    </source>
</reference>
<dbReference type="InterPro" id="IPR006674">
    <property type="entry name" value="HD_domain"/>
</dbReference>
<dbReference type="InterPro" id="IPR003607">
    <property type="entry name" value="HD/PDEase_dom"/>
</dbReference>
<protein>
    <submittedName>
        <fullName evidence="3">HD domain-containing protein</fullName>
    </submittedName>
    <submittedName>
        <fullName evidence="2">HDIG domain-containing protein</fullName>
    </submittedName>
</protein>